<dbReference type="AlphaFoldDB" id="A0A1W1VEF5"/>
<evidence type="ECO:0000259" key="1">
    <source>
        <dbReference type="Pfam" id="PF07883"/>
    </source>
</evidence>
<dbReference type="InterPro" id="IPR011051">
    <property type="entry name" value="RmlC_Cupin_sf"/>
</dbReference>
<dbReference type="PANTHER" id="PTHR36114:SF1">
    <property type="entry name" value="16.7 KDA PROTEIN IN WHIE LOCUS"/>
    <property type="match status" value="1"/>
</dbReference>
<dbReference type="SUPFAM" id="SSF51182">
    <property type="entry name" value="RmlC-like cupins"/>
    <property type="match status" value="1"/>
</dbReference>
<dbReference type="InterPro" id="IPR052044">
    <property type="entry name" value="PKS_Associated_Protein"/>
</dbReference>
<dbReference type="PANTHER" id="PTHR36114">
    <property type="entry name" value="16.7 KDA PROTEIN IN WHIE LOCUS"/>
    <property type="match status" value="1"/>
</dbReference>
<keyword evidence="3" id="KW-1185">Reference proteome</keyword>
<dbReference type="EMBL" id="FWWW01000057">
    <property type="protein sequence ID" value="SMB91779.1"/>
    <property type="molecule type" value="Genomic_DNA"/>
</dbReference>
<sequence length="119" mass="13985">MEPINLNQKFAQFHDHWNPRIIGELNDQHIKIAKVQGEFIWHSHQHEDELFIVVQGTLLMDFRDKTVALRPGELLVVPKGVEHRPRTEGETWIMMIEPKTTLNTGNVENERTRKELEVL</sequence>
<protein>
    <submittedName>
        <fullName evidence="2">Cupin 2 conserved barrel domain protein</fullName>
    </submittedName>
</protein>
<dbReference type="Proteomes" id="UP000192266">
    <property type="component" value="Unassembled WGS sequence"/>
</dbReference>
<dbReference type="InterPro" id="IPR013096">
    <property type="entry name" value="Cupin_2"/>
</dbReference>
<reference evidence="2 3" key="1">
    <citation type="submission" date="2017-04" db="EMBL/GenBank/DDBJ databases">
        <authorList>
            <person name="Afonso C.L."/>
            <person name="Miller P.J."/>
            <person name="Scott M.A."/>
            <person name="Spackman E."/>
            <person name="Goraichik I."/>
            <person name="Dimitrov K.M."/>
            <person name="Suarez D.L."/>
            <person name="Swayne D.E."/>
        </authorList>
    </citation>
    <scope>NUCLEOTIDE SEQUENCE [LARGE SCALE GENOMIC DNA]</scope>
    <source>
        <strain evidence="2 3">DSM 11622</strain>
    </source>
</reference>
<dbReference type="RefSeq" id="WP_084444659.1">
    <property type="nucleotide sequence ID" value="NZ_FWWW01000057.1"/>
</dbReference>
<name>A0A1W1VEF5_9BACT</name>
<proteinExistence type="predicted"/>
<dbReference type="Pfam" id="PF07883">
    <property type="entry name" value="Cupin_2"/>
    <property type="match status" value="1"/>
</dbReference>
<organism evidence="2 3">
    <name type="scientific">Hymenobacter roseosalivarius DSM 11622</name>
    <dbReference type="NCBI Taxonomy" id="645990"/>
    <lineage>
        <taxon>Bacteria</taxon>
        <taxon>Pseudomonadati</taxon>
        <taxon>Bacteroidota</taxon>
        <taxon>Cytophagia</taxon>
        <taxon>Cytophagales</taxon>
        <taxon>Hymenobacteraceae</taxon>
        <taxon>Hymenobacter</taxon>
    </lineage>
</organism>
<accession>A0A1W1VEF5</accession>
<dbReference type="OrthoDB" id="9794183at2"/>
<dbReference type="Gene3D" id="2.60.120.10">
    <property type="entry name" value="Jelly Rolls"/>
    <property type="match status" value="1"/>
</dbReference>
<feature type="domain" description="Cupin type-2" evidence="1">
    <location>
        <begin position="36"/>
        <end position="91"/>
    </location>
</feature>
<evidence type="ECO:0000313" key="3">
    <source>
        <dbReference type="Proteomes" id="UP000192266"/>
    </source>
</evidence>
<dbReference type="STRING" id="645990.SAMN00120144_2459"/>
<dbReference type="CDD" id="cd02226">
    <property type="entry name" value="cupin_YdbB-like"/>
    <property type="match status" value="1"/>
</dbReference>
<evidence type="ECO:0000313" key="2">
    <source>
        <dbReference type="EMBL" id="SMB91779.1"/>
    </source>
</evidence>
<dbReference type="InterPro" id="IPR014710">
    <property type="entry name" value="RmlC-like_jellyroll"/>
</dbReference>
<gene>
    <name evidence="2" type="ORF">SAMN00120144_2459</name>
</gene>